<comment type="caution">
    <text evidence="1">The sequence shown here is derived from an EMBL/GenBank/DDBJ whole genome shotgun (WGS) entry which is preliminary data.</text>
</comment>
<proteinExistence type="predicted"/>
<dbReference type="EMBL" id="JAIWYP010000016">
    <property type="protein sequence ID" value="KAH3697898.1"/>
    <property type="molecule type" value="Genomic_DNA"/>
</dbReference>
<organism evidence="1 2">
    <name type="scientific">Dreissena polymorpha</name>
    <name type="common">Zebra mussel</name>
    <name type="synonym">Mytilus polymorpha</name>
    <dbReference type="NCBI Taxonomy" id="45954"/>
    <lineage>
        <taxon>Eukaryota</taxon>
        <taxon>Metazoa</taxon>
        <taxon>Spiralia</taxon>
        <taxon>Lophotrochozoa</taxon>
        <taxon>Mollusca</taxon>
        <taxon>Bivalvia</taxon>
        <taxon>Autobranchia</taxon>
        <taxon>Heteroconchia</taxon>
        <taxon>Euheterodonta</taxon>
        <taxon>Imparidentia</taxon>
        <taxon>Neoheterodontei</taxon>
        <taxon>Myida</taxon>
        <taxon>Dreissenoidea</taxon>
        <taxon>Dreissenidae</taxon>
        <taxon>Dreissena</taxon>
    </lineage>
</organism>
<name>A0A9D4BLV7_DREPO</name>
<protein>
    <submittedName>
        <fullName evidence="1">Uncharacterized protein</fullName>
    </submittedName>
</protein>
<dbReference type="Proteomes" id="UP000828390">
    <property type="component" value="Unassembled WGS sequence"/>
</dbReference>
<dbReference type="AlphaFoldDB" id="A0A9D4BLV7"/>
<gene>
    <name evidence="1" type="ORF">DPMN_085410</name>
</gene>
<sequence>MFVLHVFSNDDSAVEDWFHCYPPSSVFNMGFRKQIFGFTFQSVEGDAYHNFDGMADVADGAVIPALLEISCH</sequence>
<evidence type="ECO:0000313" key="2">
    <source>
        <dbReference type="Proteomes" id="UP000828390"/>
    </source>
</evidence>
<evidence type="ECO:0000313" key="1">
    <source>
        <dbReference type="EMBL" id="KAH3697898.1"/>
    </source>
</evidence>
<reference evidence="1" key="1">
    <citation type="journal article" date="2019" name="bioRxiv">
        <title>The Genome of the Zebra Mussel, Dreissena polymorpha: A Resource for Invasive Species Research.</title>
        <authorList>
            <person name="McCartney M.A."/>
            <person name="Auch B."/>
            <person name="Kono T."/>
            <person name="Mallez S."/>
            <person name="Zhang Y."/>
            <person name="Obille A."/>
            <person name="Becker A."/>
            <person name="Abrahante J.E."/>
            <person name="Garbe J."/>
            <person name="Badalamenti J.P."/>
            <person name="Herman A."/>
            <person name="Mangelson H."/>
            <person name="Liachko I."/>
            <person name="Sullivan S."/>
            <person name="Sone E.D."/>
            <person name="Koren S."/>
            <person name="Silverstein K.A.T."/>
            <person name="Beckman K.B."/>
            <person name="Gohl D.M."/>
        </authorList>
    </citation>
    <scope>NUCLEOTIDE SEQUENCE</scope>
    <source>
        <strain evidence="1">Duluth1</strain>
        <tissue evidence="1">Whole animal</tissue>
    </source>
</reference>
<accession>A0A9D4BLV7</accession>
<keyword evidence="2" id="KW-1185">Reference proteome</keyword>
<reference evidence="1" key="2">
    <citation type="submission" date="2020-11" db="EMBL/GenBank/DDBJ databases">
        <authorList>
            <person name="McCartney M.A."/>
            <person name="Auch B."/>
            <person name="Kono T."/>
            <person name="Mallez S."/>
            <person name="Becker A."/>
            <person name="Gohl D.M."/>
            <person name="Silverstein K.A.T."/>
            <person name="Koren S."/>
            <person name="Bechman K.B."/>
            <person name="Herman A."/>
            <person name="Abrahante J.E."/>
            <person name="Garbe J."/>
        </authorList>
    </citation>
    <scope>NUCLEOTIDE SEQUENCE</scope>
    <source>
        <strain evidence="1">Duluth1</strain>
        <tissue evidence="1">Whole animal</tissue>
    </source>
</reference>